<dbReference type="Proteomes" id="UP000062475">
    <property type="component" value="Chromosome"/>
</dbReference>
<proteinExistence type="predicted"/>
<dbReference type="Proteomes" id="UP000068832">
    <property type="component" value="Chromosome"/>
</dbReference>
<dbReference type="Proteomes" id="UP000029084">
    <property type="component" value="Chromosome"/>
</dbReference>
<dbReference type="AlphaFoldDB" id="A0A088E3Q6"/>
<sequence length="63" mass="7334">MDPKIIIRLLEERPRYRGNKVSEAGLKRLAKLAEENVELMKELGCFRVGGEVYWRTNCIGGYY</sequence>
<evidence type="ECO:0000313" key="10">
    <source>
        <dbReference type="Proteomes" id="UP000062398"/>
    </source>
</evidence>
<dbReference type="Proteomes" id="UP000061362">
    <property type="component" value="Chromosome"/>
</dbReference>
<evidence type="ECO:0000313" key="8">
    <source>
        <dbReference type="Proteomes" id="UP000056255"/>
    </source>
</evidence>
<evidence type="ECO:0000313" key="2">
    <source>
        <dbReference type="EMBL" id="AKV73975.1"/>
    </source>
</evidence>
<dbReference type="Proteomes" id="UP000062398">
    <property type="component" value="Chromosome"/>
</dbReference>
<dbReference type="Proteomes" id="UP000056255">
    <property type="component" value="Chromosome"/>
</dbReference>
<dbReference type="RefSeq" id="WP_012020860.1">
    <property type="nucleotide sequence ID" value="NZ_CP008822.1"/>
</dbReference>
<dbReference type="EMBL" id="CP012173">
    <property type="protein sequence ID" value="AKV76214.1"/>
    <property type="molecule type" value="Genomic_DNA"/>
</dbReference>
<organism evidence="1 7">
    <name type="scientific">Metallosphaera sedula</name>
    <dbReference type="NCBI Taxonomy" id="43687"/>
    <lineage>
        <taxon>Archaea</taxon>
        <taxon>Thermoproteota</taxon>
        <taxon>Thermoprotei</taxon>
        <taxon>Sulfolobales</taxon>
        <taxon>Sulfolobaceae</taxon>
        <taxon>Metallosphaera</taxon>
    </lineage>
</organism>
<dbReference type="PATRIC" id="fig|43687.5.peg.929"/>
<name>A0A088E3Q6_9CREN</name>
<protein>
    <submittedName>
        <fullName evidence="1">Uncharacterized protein</fullName>
    </submittedName>
</protein>
<dbReference type="OMA" id="WRTNCIG"/>
<evidence type="ECO:0000313" key="5">
    <source>
        <dbReference type="EMBL" id="AKV80712.1"/>
    </source>
</evidence>
<accession>A0A088E3Q6</accession>
<evidence type="ECO:0000313" key="11">
    <source>
        <dbReference type="Proteomes" id="UP000062475"/>
    </source>
</evidence>
<evidence type="ECO:0000313" key="1">
    <source>
        <dbReference type="EMBL" id="AIM27059.1"/>
    </source>
</evidence>
<reference evidence="1 7" key="1">
    <citation type="journal article" date="2014" name="J. Bacteriol.">
        <title>Role of an Archaeal PitA Transporter in the Copper and Arsenic Resistance of Metallosphaera sedula, an Extreme Thermoacidophile.</title>
        <authorList>
            <person name="McCarthy S."/>
            <person name="Ai C."/>
            <person name="Wheaton G."/>
            <person name="Tevatia R."/>
            <person name="Eckrich V."/>
            <person name="Kelly R."/>
            <person name="Blum P."/>
        </authorList>
    </citation>
    <scope>NUCLEOTIDE SEQUENCE [LARGE SCALE GENOMIC DNA]</scope>
    <source>
        <strain evidence="1 7">CuR1</strain>
    </source>
</reference>
<dbReference type="EMBL" id="CP008822">
    <property type="protein sequence ID" value="AIM27059.1"/>
    <property type="molecule type" value="Genomic_DNA"/>
</dbReference>
<dbReference type="GeneID" id="97614023"/>
<dbReference type="EMBL" id="CP012174">
    <property type="protein sequence ID" value="AKV78467.1"/>
    <property type="molecule type" value="Genomic_DNA"/>
</dbReference>
<evidence type="ECO:0000313" key="9">
    <source>
        <dbReference type="Proteomes" id="UP000061362"/>
    </source>
</evidence>
<dbReference type="OrthoDB" id="39177at2157"/>
<dbReference type="EMBL" id="CP012176">
    <property type="protein sequence ID" value="AKV82953.1"/>
    <property type="molecule type" value="Genomic_DNA"/>
</dbReference>
<evidence type="ECO:0000313" key="12">
    <source>
        <dbReference type="Proteomes" id="UP000068832"/>
    </source>
</evidence>
<reference evidence="6 8" key="3">
    <citation type="submission" date="2015-07" db="EMBL/GenBank/DDBJ databases">
        <title>Physiological, transcriptional responses and genome re-sequencing of acid resistant extremely thermoacidophilic Metallosphaera sedula SARC-M1.</title>
        <authorList>
            <person name="Ai C."/>
            <person name="McCarthy S."/>
            <person name="Eckrich V."/>
            <person name="Rudrappa D."/>
            <person name="Qiu G."/>
            <person name="Blum P."/>
        </authorList>
    </citation>
    <scope>NUCLEOTIDE SEQUENCE [LARGE SCALE GENOMIC DNA]</scope>
    <source>
        <strain evidence="6 8">SARC-M1</strain>
    </source>
</reference>
<evidence type="ECO:0000313" key="7">
    <source>
        <dbReference type="Proteomes" id="UP000029084"/>
    </source>
</evidence>
<evidence type="ECO:0000313" key="3">
    <source>
        <dbReference type="EMBL" id="AKV76214.1"/>
    </source>
</evidence>
<dbReference type="EMBL" id="CP012175">
    <property type="protein sequence ID" value="AKV80712.1"/>
    <property type="molecule type" value="Genomic_DNA"/>
</dbReference>
<reference evidence="9 10" key="2">
    <citation type="journal article" date="2015" name="Genome Announc.">
        <title>Complete Genome Sequences of Evolved Arsenate-Resistant Metallosphaera sedula Strains.</title>
        <authorList>
            <person name="Ai C."/>
            <person name="McCarthy S."/>
            <person name="Schackwitz W."/>
            <person name="Martin J."/>
            <person name="Lipzen A."/>
            <person name="Blum P."/>
        </authorList>
    </citation>
    <scope>NUCLEOTIDE SEQUENCE [LARGE SCALE GENOMIC DNA]</scope>
    <source>
        <strain evidence="4 10">ARS120-1</strain>
        <strain evidence="5 9">ARS120-2</strain>
        <strain evidence="2 12">ARS50-1</strain>
        <strain evidence="3 11">ARS50-2</strain>
    </source>
</reference>
<evidence type="ECO:0000313" key="4">
    <source>
        <dbReference type="EMBL" id="AKV78467.1"/>
    </source>
</evidence>
<gene>
    <name evidence="1" type="ORF">HA72_0901</name>
    <name evidence="2" type="ORF">MsedA_0917</name>
    <name evidence="3" type="ORF">MsedB_0918</name>
    <name evidence="4" type="ORF">MsedC_0917</name>
    <name evidence="5" type="ORF">MsedD_0918</name>
    <name evidence="6" type="ORF">MsedE_0917</name>
</gene>
<dbReference type="EMBL" id="CP012172">
    <property type="protein sequence ID" value="AKV73975.1"/>
    <property type="molecule type" value="Genomic_DNA"/>
</dbReference>
<evidence type="ECO:0000313" key="6">
    <source>
        <dbReference type="EMBL" id="AKV82953.1"/>
    </source>
</evidence>